<dbReference type="PANTHER" id="PTHR43077">
    <property type="entry name" value="TRANSPORT PERMEASE YVFS-RELATED"/>
    <property type="match status" value="1"/>
</dbReference>
<sequence>MSGQSQGFVKELKDAVSGRSALLVVAVLLLQLAFITSYVGALHQPKPHKLSIGVVAPAQLQPQLVGALNQVPDQAVHATPVADQAAAVAAIKDQKLYAALVVDPSGSQDTLLVAGARGKSAATAATSIVTALEQHQGRTVQAQDVIPLPPGDANGLTSFYLVIGWCVGGYLVASILGISAGSRPANRDRALIRTGVLALYSIAAGLGGALIVGPILNALPGSIAGLWGVGSLVVFAVGTITMALECLFDLVGIGLAVLLFVVLGNPSAGGVFPPPLMPPFWRAIGAWLPNGAGTDATRSIAYFGATNLTVPLLVLTAWAVVGLAVTLVAVSTRPRGGREMEMTAPPGPGAVSAG</sequence>
<keyword evidence="7" id="KW-1185">Reference proteome</keyword>
<feature type="transmembrane region" description="Helical" evidence="5">
    <location>
        <begin position="21"/>
        <end position="41"/>
    </location>
</feature>
<feature type="transmembrane region" description="Helical" evidence="5">
    <location>
        <begin position="308"/>
        <end position="330"/>
    </location>
</feature>
<dbReference type="AlphaFoldDB" id="A0A7W7R1J8"/>
<keyword evidence="2 5" id="KW-0812">Transmembrane</keyword>
<dbReference type="InterPro" id="IPR051328">
    <property type="entry name" value="T7SS_ABC-Transporter"/>
</dbReference>
<comment type="subcellular location">
    <subcellularLocation>
        <location evidence="1">Membrane</location>
        <topology evidence="1">Multi-pass membrane protein</topology>
    </subcellularLocation>
</comment>
<evidence type="ECO:0000256" key="3">
    <source>
        <dbReference type="ARBA" id="ARBA00022989"/>
    </source>
</evidence>
<proteinExistence type="predicted"/>
<organism evidence="6 7">
    <name type="scientific">Kitasatospora kifunensis</name>
    <name type="common">Streptomyces kifunensis</name>
    <dbReference type="NCBI Taxonomy" id="58351"/>
    <lineage>
        <taxon>Bacteria</taxon>
        <taxon>Bacillati</taxon>
        <taxon>Actinomycetota</taxon>
        <taxon>Actinomycetes</taxon>
        <taxon>Kitasatosporales</taxon>
        <taxon>Streptomycetaceae</taxon>
        <taxon>Kitasatospora</taxon>
    </lineage>
</organism>
<dbReference type="EMBL" id="JACHJV010000001">
    <property type="protein sequence ID" value="MBB4923585.1"/>
    <property type="molecule type" value="Genomic_DNA"/>
</dbReference>
<gene>
    <name evidence="6" type="ORF">FHR34_002578</name>
</gene>
<reference evidence="6 7" key="1">
    <citation type="submission" date="2020-08" db="EMBL/GenBank/DDBJ databases">
        <title>Sequencing the genomes of 1000 actinobacteria strains.</title>
        <authorList>
            <person name="Klenk H.-P."/>
        </authorList>
    </citation>
    <scope>NUCLEOTIDE SEQUENCE [LARGE SCALE GENOMIC DNA]</scope>
    <source>
        <strain evidence="6 7">DSM 41654</strain>
    </source>
</reference>
<evidence type="ECO:0000313" key="6">
    <source>
        <dbReference type="EMBL" id="MBB4923585.1"/>
    </source>
</evidence>
<evidence type="ECO:0000256" key="1">
    <source>
        <dbReference type="ARBA" id="ARBA00004141"/>
    </source>
</evidence>
<dbReference type="PANTHER" id="PTHR43077:SF10">
    <property type="entry name" value="TRANSPORT PERMEASE PROTEIN"/>
    <property type="match status" value="1"/>
</dbReference>
<evidence type="ECO:0000256" key="4">
    <source>
        <dbReference type="ARBA" id="ARBA00023136"/>
    </source>
</evidence>
<comment type="caution">
    <text evidence="6">The sequence shown here is derived from an EMBL/GenBank/DDBJ whole genome shotgun (WGS) entry which is preliminary data.</text>
</comment>
<protein>
    <recommendedName>
        <fullName evidence="8">DUF3533 domain-containing protein</fullName>
    </recommendedName>
</protein>
<keyword evidence="4 5" id="KW-0472">Membrane</keyword>
<evidence type="ECO:0000256" key="2">
    <source>
        <dbReference type="ARBA" id="ARBA00022692"/>
    </source>
</evidence>
<evidence type="ECO:0000313" key="7">
    <source>
        <dbReference type="Proteomes" id="UP000540506"/>
    </source>
</evidence>
<evidence type="ECO:0008006" key="8">
    <source>
        <dbReference type="Google" id="ProtNLM"/>
    </source>
</evidence>
<dbReference type="GO" id="GO:0016020">
    <property type="term" value="C:membrane"/>
    <property type="evidence" value="ECO:0007669"/>
    <property type="project" value="UniProtKB-SubCell"/>
</dbReference>
<accession>A0A7W7R1J8</accession>
<feature type="transmembrane region" description="Helical" evidence="5">
    <location>
        <begin position="251"/>
        <end position="272"/>
    </location>
</feature>
<keyword evidence="3 5" id="KW-1133">Transmembrane helix</keyword>
<dbReference type="RefSeq" id="WP_184935666.1">
    <property type="nucleotide sequence ID" value="NZ_JACHJV010000001.1"/>
</dbReference>
<feature type="transmembrane region" description="Helical" evidence="5">
    <location>
        <begin position="158"/>
        <end position="178"/>
    </location>
</feature>
<feature type="transmembrane region" description="Helical" evidence="5">
    <location>
        <begin position="190"/>
        <end position="212"/>
    </location>
</feature>
<evidence type="ECO:0000256" key="5">
    <source>
        <dbReference type="SAM" id="Phobius"/>
    </source>
</evidence>
<feature type="transmembrane region" description="Helical" evidence="5">
    <location>
        <begin position="224"/>
        <end position="244"/>
    </location>
</feature>
<name>A0A7W7R1J8_KITKI</name>
<dbReference type="Proteomes" id="UP000540506">
    <property type="component" value="Unassembled WGS sequence"/>
</dbReference>